<dbReference type="NCBIfam" id="TIGR02937">
    <property type="entry name" value="sigma70-ECF"/>
    <property type="match status" value="1"/>
</dbReference>
<dbReference type="PANTHER" id="PTHR43133:SF51">
    <property type="entry name" value="RNA POLYMERASE SIGMA FACTOR"/>
    <property type="match status" value="1"/>
</dbReference>
<evidence type="ECO:0000313" key="7">
    <source>
        <dbReference type="EMBL" id="TKI71549.1"/>
    </source>
</evidence>
<evidence type="ECO:0000259" key="5">
    <source>
        <dbReference type="Pfam" id="PF04542"/>
    </source>
</evidence>
<dbReference type="SUPFAM" id="SSF88946">
    <property type="entry name" value="Sigma2 domain of RNA polymerase sigma factors"/>
    <property type="match status" value="1"/>
</dbReference>
<dbReference type="GO" id="GO:0003677">
    <property type="term" value="F:DNA binding"/>
    <property type="evidence" value="ECO:0007669"/>
    <property type="project" value="InterPro"/>
</dbReference>
<evidence type="ECO:0000259" key="6">
    <source>
        <dbReference type="Pfam" id="PF08281"/>
    </source>
</evidence>
<dbReference type="RefSeq" id="WP_107895773.1">
    <property type="nucleotide sequence ID" value="NZ_PYWM01000013.1"/>
</dbReference>
<dbReference type="AlphaFoldDB" id="A0A4U2ZB25"/>
<evidence type="ECO:0000256" key="1">
    <source>
        <dbReference type="ARBA" id="ARBA00010641"/>
    </source>
</evidence>
<keyword evidence="4" id="KW-0804">Transcription</keyword>
<dbReference type="EMBL" id="SZPU01000016">
    <property type="protein sequence ID" value="TKI71549.1"/>
    <property type="molecule type" value="Genomic_DNA"/>
</dbReference>
<reference evidence="7 8" key="1">
    <citation type="submission" date="2019-04" db="EMBL/GenBank/DDBJ databases">
        <title>Lysinibacillus genome sequencing.</title>
        <authorList>
            <person name="Dunlap C."/>
        </authorList>
    </citation>
    <scope>NUCLEOTIDE SEQUENCE [LARGE SCALE GENOMIC DNA]</scope>
    <source>
        <strain evidence="7 8">CCTCC AB 2010389</strain>
    </source>
</reference>
<dbReference type="InterPro" id="IPR036388">
    <property type="entry name" value="WH-like_DNA-bd_sf"/>
</dbReference>
<keyword evidence="8" id="KW-1185">Reference proteome</keyword>
<evidence type="ECO:0000256" key="2">
    <source>
        <dbReference type="ARBA" id="ARBA00023015"/>
    </source>
</evidence>
<dbReference type="InterPro" id="IPR039425">
    <property type="entry name" value="RNA_pol_sigma-70-like"/>
</dbReference>
<dbReference type="SUPFAM" id="SSF88659">
    <property type="entry name" value="Sigma3 and sigma4 domains of RNA polymerase sigma factors"/>
    <property type="match status" value="1"/>
</dbReference>
<dbReference type="CDD" id="cd06171">
    <property type="entry name" value="Sigma70_r4"/>
    <property type="match status" value="1"/>
</dbReference>
<dbReference type="GO" id="GO:0006352">
    <property type="term" value="P:DNA-templated transcription initiation"/>
    <property type="evidence" value="ECO:0007669"/>
    <property type="project" value="InterPro"/>
</dbReference>
<dbReference type="Pfam" id="PF04542">
    <property type="entry name" value="Sigma70_r2"/>
    <property type="match status" value="1"/>
</dbReference>
<comment type="similarity">
    <text evidence="1">Belongs to the sigma-70 factor family. ECF subfamily.</text>
</comment>
<feature type="domain" description="RNA polymerase sigma-70 region 2" evidence="5">
    <location>
        <begin position="18"/>
        <end position="75"/>
    </location>
</feature>
<organism evidence="7 8">
    <name type="scientific">Lysinibacillus mangiferihumi</name>
    <dbReference type="NCBI Taxonomy" id="1130819"/>
    <lineage>
        <taxon>Bacteria</taxon>
        <taxon>Bacillati</taxon>
        <taxon>Bacillota</taxon>
        <taxon>Bacilli</taxon>
        <taxon>Bacillales</taxon>
        <taxon>Bacillaceae</taxon>
        <taxon>Lysinibacillus</taxon>
    </lineage>
</organism>
<dbReference type="InterPro" id="IPR013324">
    <property type="entry name" value="RNA_pol_sigma_r3/r4-like"/>
</dbReference>
<comment type="caution">
    <text evidence="7">The sequence shown here is derived from an EMBL/GenBank/DDBJ whole genome shotgun (WGS) entry which is preliminary data.</text>
</comment>
<keyword evidence="2" id="KW-0805">Transcription regulation</keyword>
<feature type="domain" description="RNA polymerase sigma factor 70 region 4 type 2" evidence="6">
    <location>
        <begin position="105"/>
        <end position="156"/>
    </location>
</feature>
<dbReference type="InterPro" id="IPR007627">
    <property type="entry name" value="RNA_pol_sigma70_r2"/>
</dbReference>
<dbReference type="Gene3D" id="1.10.10.10">
    <property type="entry name" value="Winged helix-like DNA-binding domain superfamily/Winged helix DNA-binding domain"/>
    <property type="match status" value="1"/>
</dbReference>
<dbReference type="InterPro" id="IPR013325">
    <property type="entry name" value="RNA_pol_sigma_r2"/>
</dbReference>
<proteinExistence type="inferred from homology"/>
<gene>
    <name evidence="7" type="ORF">FC756_05455</name>
</gene>
<protein>
    <submittedName>
        <fullName evidence="7">RNA polymerase sigma factor</fullName>
    </submittedName>
</protein>
<evidence type="ECO:0000256" key="4">
    <source>
        <dbReference type="ARBA" id="ARBA00023163"/>
    </source>
</evidence>
<sequence>MNEFDFGELLFQSLNKNKKYLINMGASVEDAEDVIQDTAYKFLTYIDSVDISNIDGWLFRVSVNSYYDLYRKRKRQSNILMKFNVKELFEEVTPEKAALQMELKRDIHKILEIIKPKHAEFLILKYSTGLKIEDIAHLYEMKVNSVKTILHRARKQFIEEYGRIHNDKGE</sequence>
<dbReference type="Pfam" id="PF08281">
    <property type="entry name" value="Sigma70_r4_2"/>
    <property type="match status" value="1"/>
</dbReference>
<dbReference type="GO" id="GO:0016987">
    <property type="term" value="F:sigma factor activity"/>
    <property type="evidence" value="ECO:0007669"/>
    <property type="project" value="UniProtKB-KW"/>
</dbReference>
<keyword evidence="3" id="KW-0731">Sigma factor</keyword>
<dbReference type="InterPro" id="IPR013249">
    <property type="entry name" value="RNA_pol_sigma70_r4_t2"/>
</dbReference>
<evidence type="ECO:0000256" key="3">
    <source>
        <dbReference type="ARBA" id="ARBA00023082"/>
    </source>
</evidence>
<dbReference type="InterPro" id="IPR014284">
    <property type="entry name" value="RNA_pol_sigma-70_dom"/>
</dbReference>
<accession>A0A4U2ZB25</accession>
<dbReference type="Proteomes" id="UP000308744">
    <property type="component" value="Unassembled WGS sequence"/>
</dbReference>
<dbReference type="Gene3D" id="1.10.1740.10">
    <property type="match status" value="1"/>
</dbReference>
<evidence type="ECO:0000313" key="8">
    <source>
        <dbReference type="Proteomes" id="UP000308744"/>
    </source>
</evidence>
<dbReference type="PANTHER" id="PTHR43133">
    <property type="entry name" value="RNA POLYMERASE ECF-TYPE SIGMA FACTO"/>
    <property type="match status" value="1"/>
</dbReference>
<name>A0A4U2ZB25_9BACI</name>